<dbReference type="Proteomes" id="UP000245626">
    <property type="component" value="Unassembled WGS sequence"/>
</dbReference>
<dbReference type="EMBL" id="KZ819914">
    <property type="protein sequence ID" value="PWN50618.1"/>
    <property type="molecule type" value="Genomic_DNA"/>
</dbReference>
<sequence length="732" mass="81414">MPQETLKFPPLYCIVGAYRLIHDPALWKPMWKKCSKAAKQAGLLSLGWAVFTWPLQKLFVYYFMSASASATGISSLYSTVVSTADKADDPLPFVIPVPSFTTFATFMFVLGQVHTIMEFWLRRRLGEFRKTAYNATVKSRGKAADWWTEYVEEFENPPTQKAIKDAKKQGFYLKLASPLIRVFVLKVLLLPLDFVPFFGLALGAALRSLSFGRQLHAPLFEAKRMSPLQTELWVTERQYEYRTFGFAAALMERIPLLGLVFSISNRIGAAMWAHDLEKRQQMVRAAGPGAAKLHYKTEPASPVDADEVDTQTPLRTDHYNGEGLAVLRSYPASDGRRAAVFTHMSFTFPLKLISPGASSRNATREVHQAKAGSNLGSLSPKAVACLYVVGYGGGLVSGDVVNLDVDVGQGSTLLMLTQGSTKVFKMREPKSSGRQPRESKSDSASRFGIRSSPQPPNLITRQNFRFVVRPQATLIVLPDPVTCFASSRYDQVQRFDVKDRNTSSLVLLDWITPGRASVRKSGLNPQDMVGGRKSRRKAELWAFELYRSRNEVRIEEEVVARDVLLLDQDIEMHGKQDRSVTSRGEAGESEDQETDLARRLKPYGCYATLILCGPDCVELIHELVKEFDEIQQRVVGLPERLIWSLSLLEGGEESNSSQRGNTNVQSWRSQENGGPAKGTRRGGQAGAQAAVGAVMVRIAGKDSETVRIWLRSRLVSLKQVIGSDLYRQSLGG</sequence>
<reference evidence="1 2" key="1">
    <citation type="journal article" date="2018" name="Mol. Biol. Evol.">
        <title>Broad Genomic Sampling Reveals a Smut Pathogenic Ancestry of the Fungal Clade Ustilaginomycotina.</title>
        <authorList>
            <person name="Kijpornyongpan T."/>
            <person name="Mondo S.J."/>
            <person name="Barry K."/>
            <person name="Sandor L."/>
            <person name="Lee J."/>
            <person name="Lipzen A."/>
            <person name="Pangilinan J."/>
            <person name="LaButti K."/>
            <person name="Hainaut M."/>
            <person name="Henrissat B."/>
            <person name="Grigoriev I.V."/>
            <person name="Spatafora J.W."/>
            <person name="Aime M.C."/>
        </authorList>
    </citation>
    <scope>NUCLEOTIDE SEQUENCE [LARGE SCALE GENOMIC DNA]</scope>
    <source>
        <strain evidence="1 2">SA 807</strain>
    </source>
</reference>
<gene>
    <name evidence="1" type="ORF">IE53DRAFT_387064</name>
</gene>
<protein>
    <submittedName>
        <fullName evidence="1">Uncharacterized protein</fullName>
    </submittedName>
</protein>
<accession>A0ACD0NXM2</accession>
<organism evidence="1 2">
    <name type="scientific">Violaceomyces palustris</name>
    <dbReference type="NCBI Taxonomy" id="1673888"/>
    <lineage>
        <taxon>Eukaryota</taxon>
        <taxon>Fungi</taxon>
        <taxon>Dikarya</taxon>
        <taxon>Basidiomycota</taxon>
        <taxon>Ustilaginomycotina</taxon>
        <taxon>Ustilaginomycetes</taxon>
        <taxon>Violaceomycetales</taxon>
        <taxon>Violaceomycetaceae</taxon>
        <taxon>Violaceomyces</taxon>
    </lineage>
</organism>
<keyword evidence="2" id="KW-1185">Reference proteome</keyword>
<evidence type="ECO:0000313" key="1">
    <source>
        <dbReference type="EMBL" id="PWN50618.1"/>
    </source>
</evidence>
<evidence type="ECO:0000313" key="2">
    <source>
        <dbReference type="Proteomes" id="UP000245626"/>
    </source>
</evidence>
<proteinExistence type="predicted"/>
<name>A0ACD0NXM2_9BASI</name>